<gene>
    <name evidence="11" type="primary">pcp</name>
    <name evidence="11" type="ORF">HMPREF0305_11495</name>
</gene>
<keyword evidence="12" id="KW-1185">Reference proteome</keyword>
<dbReference type="PRINTS" id="PR00706">
    <property type="entry name" value="PYROGLUPTASE"/>
</dbReference>
<evidence type="ECO:0000256" key="6">
    <source>
        <dbReference type="ARBA" id="ARBA00022670"/>
    </source>
</evidence>
<dbReference type="InterPro" id="IPR036440">
    <property type="entry name" value="Peptidase_C15-like_sf"/>
</dbReference>
<dbReference type="EC" id="3.4.19.3" evidence="9"/>
<evidence type="ECO:0000256" key="8">
    <source>
        <dbReference type="ARBA" id="ARBA00022807"/>
    </source>
</evidence>
<evidence type="ECO:0000256" key="1">
    <source>
        <dbReference type="ARBA" id="ARBA00001770"/>
    </source>
</evidence>
<name>E2S4P3_9CORY</name>
<feature type="region of interest" description="Disordered" evidence="10">
    <location>
        <begin position="1"/>
        <end position="39"/>
    </location>
</feature>
<dbReference type="Proteomes" id="UP000003020">
    <property type="component" value="Unassembled WGS sequence"/>
</dbReference>
<feature type="active site" evidence="9">
    <location>
        <position position="125"/>
    </location>
</feature>
<dbReference type="PROSITE" id="PS01333">
    <property type="entry name" value="PYRASE_GLU"/>
    <property type="match status" value="1"/>
</dbReference>
<dbReference type="InterPro" id="IPR033693">
    <property type="entry name" value="PGPEP1_Glu_AS"/>
</dbReference>
<evidence type="ECO:0000256" key="9">
    <source>
        <dbReference type="PROSITE-ProRule" id="PRU10076"/>
    </source>
</evidence>
<proteinExistence type="inferred from homology"/>
<dbReference type="PANTHER" id="PTHR23402:SF1">
    <property type="entry name" value="PYROGLUTAMYL-PEPTIDASE I"/>
    <property type="match status" value="1"/>
</dbReference>
<evidence type="ECO:0000256" key="7">
    <source>
        <dbReference type="ARBA" id="ARBA00022801"/>
    </source>
</evidence>
<evidence type="ECO:0000256" key="2">
    <source>
        <dbReference type="ARBA" id="ARBA00002280"/>
    </source>
</evidence>
<comment type="catalytic activity">
    <reaction evidence="1 9">
        <text>Release of an N-terminal pyroglutamyl group from a polypeptide, the second amino acid generally not being Pro.</text>
        <dbReference type="EC" id="3.4.19.3"/>
    </reaction>
</comment>
<sequence length="242" mass="25922">MAPGEREGRGGLWPTPLPLTGTKGKRHPGAAGEREGWEGPEIWNTGSMKILVTAFDAFGGESINPTERALQQLPDRIGDAELIKLVIPTKFGESLRRAIEAAEGSAVDAIVCLGQAGGRAHITPERVAINVMDADIPDNAGYQPVDVPVVEGGPAAYFSTLLVKEMVAAMEDSPARLSNTAGTFVCNQLLYGLLHHFAATRVRAGFVHVPFITEQEKTDKPMMELAEIVEGIKRALWAVQAS</sequence>
<dbReference type="PANTHER" id="PTHR23402">
    <property type="entry name" value="PROTEASE FAMILY C15 PYROGLUTAMYL-PEPTIDASE I-RELATED"/>
    <property type="match status" value="1"/>
</dbReference>
<dbReference type="HOGENOM" id="CLU_043960_4_0_11"/>
<evidence type="ECO:0000313" key="12">
    <source>
        <dbReference type="Proteomes" id="UP000003020"/>
    </source>
</evidence>
<comment type="subcellular location">
    <subcellularLocation>
        <location evidence="3">Cytoplasm</location>
    </subcellularLocation>
</comment>
<evidence type="ECO:0000256" key="5">
    <source>
        <dbReference type="ARBA" id="ARBA00022490"/>
    </source>
</evidence>
<dbReference type="EMBL" id="ABYQ02000011">
    <property type="protein sequence ID" value="EFQ80329.1"/>
    <property type="molecule type" value="Genomic_DNA"/>
</dbReference>
<reference evidence="11 12" key="1">
    <citation type="submission" date="2010-08" db="EMBL/GenBank/DDBJ databases">
        <authorList>
            <person name="Muzny D."/>
            <person name="Qin X."/>
            <person name="Buhay C."/>
            <person name="Dugan-Rocha S."/>
            <person name="Ding Y."/>
            <person name="Chen G."/>
            <person name="Hawes A."/>
            <person name="Holder M."/>
            <person name="Jhangiani S."/>
            <person name="Johnson A."/>
            <person name="Khan Z."/>
            <person name="Li Z."/>
            <person name="Liu W."/>
            <person name="Liu X."/>
            <person name="Perez L."/>
            <person name="Shen H."/>
            <person name="Wang Q."/>
            <person name="Watt J."/>
            <person name="Xi L."/>
            <person name="Xin Y."/>
            <person name="Zhou J."/>
            <person name="Deng J."/>
            <person name="Jiang H."/>
            <person name="Liu Y."/>
            <person name="Qu J."/>
            <person name="Song X.-Z."/>
            <person name="Zhang L."/>
            <person name="Villasana D."/>
            <person name="Johnson A."/>
            <person name="Liu J."/>
            <person name="Liyanage D."/>
            <person name="Lorensuhewa L."/>
            <person name="Robinson T."/>
            <person name="Song A."/>
            <person name="Song B.-B."/>
            <person name="Dinh H."/>
            <person name="Thornton R."/>
            <person name="Coyle M."/>
            <person name="Francisco L."/>
            <person name="Jackson L."/>
            <person name="Javaid M."/>
            <person name="Korchina V."/>
            <person name="Kovar C."/>
            <person name="Mata R."/>
            <person name="Mathew T."/>
            <person name="Ngo R."/>
            <person name="Nguyen L."/>
            <person name="Nguyen N."/>
            <person name="Okwuonu G."/>
            <person name="Ongeri F."/>
            <person name="Pham C."/>
            <person name="Simmons D."/>
            <person name="Wilczek-Boney K."/>
            <person name="Hale W."/>
            <person name="Jakkamsetti A."/>
            <person name="Pham P."/>
            <person name="Ruth R."/>
            <person name="San Lucas F."/>
            <person name="Warren J."/>
            <person name="Zhang J."/>
            <person name="Zhao Z."/>
            <person name="Zhou C."/>
            <person name="Zhu D."/>
            <person name="Lee S."/>
            <person name="Bess C."/>
            <person name="Blankenburg K."/>
            <person name="Forbes L."/>
            <person name="Fu Q."/>
            <person name="Gubbala S."/>
            <person name="Hirani K."/>
            <person name="Jayaseelan J.C."/>
            <person name="Lara F."/>
            <person name="Munidasa M."/>
            <person name="Palculict T."/>
            <person name="Patil S."/>
            <person name="Pu L.-L."/>
            <person name="Saada N."/>
            <person name="Tang L."/>
            <person name="Weissenberger G."/>
            <person name="Zhu Y."/>
            <person name="Hemphill L."/>
            <person name="Shang Y."/>
            <person name="Youmans B."/>
            <person name="Ayvaz T."/>
            <person name="Ross M."/>
            <person name="Santibanez J."/>
            <person name="Aqrawi P."/>
            <person name="Gross S."/>
            <person name="Joshi V."/>
            <person name="Fowler G."/>
            <person name="Nazareth L."/>
            <person name="Reid J."/>
            <person name="Worley K."/>
            <person name="Petrosino J."/>
            <person name="Highlander S."/>
            <person name="Gibbs R."/>
        </authorList>
    </citation>
    <scope>NUCLEOTIDE SEQUENCE [LARGE SCALE GENOMIC DNA]</scope>
    <source>
        <strain evidence="11 12">ATCC 33035</strain>
    </source>
</reference>
<accession>E2S4P3</accession>
<comment type="similarity">
    <text evidence="4">Belongs to the peptidase C15 family.</text>
</comment>
<dbReference type="Gene3D" id="3.40.630.20">
    <property type="entry name" value="Peptidase C15, pyroglutamyl peptidase I-like"/>
    <property type="match status" value="1"/>
</dbReference>
<dbReference type="SUPFAM" id="SSF53182">
    <property type="entry name" value="Pyrrolidone carboxyl peptidase (pyroglutamate aminopeptidase)"/>
    <property type="match status" value="1"/>
</dbReference>
<evidence type="ECO:0000256" key="3">
    <source>
        <dbReference type="ARBA" id="ARBA00004496"/>
    </source>
</evidence>
<dbReference type="InterPro" id="IPR000816">
    <property type="entry name" value="Peptidase_C15"/>
</dbReference>
<dbReference type="GO" id="GO:0016920">
    <property type="term" value="F:pyroglutamyl-peptidase activity"/>
    <property type="evidence" value="ECO:0007669"/>
    <property type="project" value="UniProtKB-EC"/>
</dbReference>
<evidence type="ECO:0000256" key="10">
    <source>
        <dbReference type="SAM" id="MobiDB-lite"/>
    </source>
</evidence>
<keyword evidence="5" id="KW-0963">Cytoplasm</keyword>
<dbReference type="Pfam" id="PF01470">
    <property type="entry name" value="Peptidase_C15"/>
    <property type="match status" value="1"/>
</dbReference>
<dbReference type="InterPro" id="IPR016125">
    <property type="entry name" value="Peptidase_C15-like"/>
</dbReference>
<dbReference type="GO" id="GO:0006508">
    <property type="term" value="P:proteolysis"/>
    <property type="evidence" value="ECO:0007669"/>
    <property type="project" value="UniProtKB-KW"/>
</dbReference>
<keyword evidence="8" id="KW-0788">Thiol protease</keyword>
<dbReference type="NCBIfam" id="NF009676">
    <property type="entry name" value="PRK13197.1"/>
    <property type="match status" value="1"/>
</dbReference>
<dbReference type="GO" id="GO:0005829">
    <property type="term" value="C:cytosol"/>
    <property type="evidence" value="ECO:0007669"/>
    <property type="project" value="InterPro"/>
</dbReference>
<dbReference type="eggNOG" id="COG2039">
    <property type="taxonomic scope" value="Bacteria"/>
</dbReference>
<dbReference type="CDD" id="cd00501">
    <property type="entry name" value="Peptidase_C15"/>
    <property type="match status" value="1"/>
</dbReference>
<keyword evidence="7 11" id="KW-0378">Hydrolase</keyword>
<evidence type="ECO:0000313" key="11">
    <source>
        <dbReference type="EMBL" id="EFQ80329.1"/>
    </source>
</evidence>
<comment type="function">
    <text evidence="2">Removes 5-oxoproline from various penultimate amino acid residues except L-proline.</text>
</comment>
<evidence type="ECO:0000256" key="4">
    <source>
        <dbReference type="ARBA" id="ARBA00006641"/>
    </source>
</evidence>
<dbReference type="AlphaFoldDB" id="E2S4P3"/>
<comment type="caution">
    <text evidence="11">The sequence shown here is derived from an EMBL/GenBank/DDBJ whole genome shotgun (WGS) entry which is preliminary data.</text>
</comment>
<protein>
    <recommendedName>
        <fullName evidence="9">Pyroglutamyl-peptidase I</fullName>
        <ecNumber evidence="9">3.4.19.3</ecNumber>
    </recommendedName>
</protein>
<organism evidence="11 12">
    <name type="scientific">Corynebacterium pseudogenitalium ATCC 33035</name>
    <dbReference type="NCBI Taxonomy" id="525264"/>
    <lineage>
        <taxon>Bacteria</taxon>
        <taxon>Bacillati</taxon>
        <taxon>Actinomycetota</taxon>
        <taxon>Actinomycetes</taxon>
        <taxon>Mycobacteriales</taxon>
        <taxon>Corynebacteriaceae</taxon>
        <taxon>Corynebacterium</taxon>
    </lineage>
</organism>
<dbReference type="MEROPS" id="C15.001"/>
<keyword evidence="6" id="KW-0645">Protease</keyword>